<feature type="region of interest" description="Disordered" evidence="1">
    <location>
        <begin position="1"/>
        <end position="33"/>
    </location>
</feature>
<comment type="caution">
    <text evidence="2">The sequence shown here is derived from an EMBL/GenBank/DDBJ whole genome shotgun (WGS) entry which is preliminary data.</text>
</comment>
<evidence type="ECO:0000256" key="1">
    <source>
        <dbReference type="SAM" id="MobiDB-lite"/>
    </source>
</evidence>
<reference evidence="2 3" key="1">
    <citation type="submission" date="2019-05" db="EMBL/GenBank/DDBJ databases">
        <authorList>
            <person name="Narsing Rao M.P."/>
            <person name="Li W.J."/>
        </authorList>
    </citation>
    <scope>NUCLEOTIDE SEQUENCE [LARGE SCALE GENOMIC DNA]</scope>
    <source>
        <strain evidence="2 3">SYSU_K30003</strain>
    </source>
</reference>
<dbReference type="Pfam" id="PF03885">
    <property type="entry name" value="DUF327"/>
    <property type="match status" value="1"/>
</dbReference>
<dbReference type="InterPro" id="IPR024042">
    <property type="entry name" value="TM1646-like_dom_sf"/>
</dbReference>
<keyword evidence="3" id="KW-1185">Reference proteome</keyword>
<name>A0A5R9FX40_9BACL</name>
<dbReference type="Gene3D" id="1.20.120.490">
    <property type="entry name" value="Hypothetical protein TM1646-like domain"/>
    <property type="match status" value="1"/>
</dbReference>
<dbReference type="EMBL" id="VCIW01000032">
    <property type="protein sequence ID" value="TLS48582.1"/>
    <property type="molecule type" value="Genomic_DNA"/>
</dbReference>
<organism evidence="2 3">
    <name type="scientific">Paenibacillus antri</name>
    <dbReference type="NCBI Taxonomy" id="2582848"/>
    <lineage>
        <taxon>Bacteria</taxon>
        <taxon>Bacillati</taxon>
        <taxon>Bacillota</taxon>
        <taxon>Bacilli</taxon>
        <taxon>Bacillales</taxon>
        <taxon>Paenibacillaceae</taxon>
        <taxon>Paenibacillus</taxon>
    </lineage>
</organism>
<proteinExistence type="predicted"/>
<dbReference type="Proteomes" id="UP000309676">
    <property type="component" value="Unassembled WGS sequence"/>
</dbReference>
<dbReference type="SUPFAM" id="SSF158397">
    <property type="entry name" value="TM1646-like"/>
    <property type="match status" value="1"/>
</dbReference>
<gene>
    <name evidence="2" type="ORF">FE782_29605</name>
</gene>
<sequence length="148" mass="16890">MKINPGIRPFGKEPLRNEGASGTSASARPFSGFLRQEREAASQDELARRMERIAQQGERLARSMTVRELREYKVLVQRFLEDTVRKGVGLKETRGWDRRGRTKRYQLLDEIDQALLAMADELLATEGGRIELLGKVGEIRGLLINLFY</sequence>
<evidence type="ECO:0000313" key="3">
    <source>
        <dbReference type="Proteomes" id="UP000309676"/>
    </source>
</evidence>
<dbReference type="RefSeq" id="WP_138197963.1">
    <property type="nucleotide sequence ID" value="NZ_VCIW01000032.1"/>
</dbReference>
<dbReference type="InterPro" id="IPR005585">
    <property type="entry name" value="DUF327"/>
</dbReference>
<accession>A0A5R9FX40</accession>
<evidence type="ECO:0000313" key="2">
    <source>
        <dbReference type="EMBL" id="TLS48582.1"/>
    </source>
</evidence>
<dbReference type="OrthoDB" id="1680946at2"/>
<dbReference type="AlphaFoldDB" id="A0A5R9FX40"/>
<protein>
    <submittedName>
        <fullName evidence="2">DUF327 family protein</fullName>
    </submittedName>
</protein>